<evidence type="ECO:0008006" key="3">
    <source>
        <dbReference type="Google" id="ProtNLM"/>
    </source>
</evidence>
<reference evidence="1 2" key="1">
    <citation type="submission" date="2016-10" db="EMBL/GenBank/DDBJ databases">
        <authorList>
            <person name="de Groot N.N."/>
        </authorList>
    </citation>
    <scope>NUCLEOTIDE SEQUENCE [LARGE SCALE GENOMIC DNA]</scope>
    <source>
        <strain evidence="1 2">DSM 26130</strain>
    </source>
</reference>
<protein>
    <recommendedName>
        <fullName evidence="3">Orphan protein</fullName>
    </recommendedName>
</protein>
<keyword evidence="2" id="KW-1185">Reference proteome</keyword>
<dbReference type="AlphaFoldDB" id="A0A1I1V2C3"/>
<name>A0A1I1V2C3_9BACT</name>
<sequence>MTFSKPSFKKVNRKDAQGSIPWRTSRFPVRLCGLLIVLLFTNSRSAHDFHASVTQMQYDPKEQVFEISIRIFTDDFEKVLSAESNTKVNLSDSHKNDALIEKYIRAHFAYINPQKQAKPIKYVGHEIEADANWLYLEMPYAEPFRGGQLKQNVLMEYFDDQVNMVNIQYQHQKKTFVFRKSQSVQDISL</sequence>
<evidence type="ECO:0000313" key="2">
    <source>
        <dbReference type="Proteomes" id="UP000198598"/>
    </source>
</evidence>
<dbReference type="Pfam" id="PF20420">
    <property type="entry name" value="DUF6702"/>
    <property type="match status" value="1"/>
</dbReference>
<dbReference type="Proteomes" id="UP000198598">
    <property type="component" value="Unassembled WGS sequence"/>
</dbReference>
<dbReference type="InterPro" id="IPR046525">
    <property type="entry name" value="DUF6702"/>
</dbReference>
<evidence type="ECO:0000313" key="1">
    <source>
        <dbReference type="EMBL" id="SFD77222.1"/>
    </source>
</evidence>
<proteinExistence type="predicted"/>
<organism evidence="1 2">
    <name type="scientific">Spirosoma endophyticum</name>
    <dbReference type="NCBI Taxonomy" id="662367"/>
    <lineage>
        <taxon>Bacteria</taxon>
        <taxon>Pseudomonadati</taxon>
        <taxon>Bacteroidota</taxon>
        <taxon>Cytophagia</taxon>
        <taxon>Cytophagales</taxon>
        <taxon>Cytophagaceae</taxon>
        <taxon>Spirosoma</taxon>
    </lineage>
</organism>
<dbReference type="STRING" id="662367.SAMN05216167_10721"/>
<accession>A0A1I1V2C3</accession>
<gene>
    <name evidence="1" type="ORF">SAMN05216167_10721</name>
</gene>
<dbReference type="EMBL" id="FOLQ01000007">
    <property type="protein sequence ID" value="SFD77222.1"/>
    <property type="molecule type" value="Genomic_DNA"/>
</dbReference>